<comment type="caution">
    <text evidence="1">The sequence shown here is derived from an EMBL/GenBank/DDBJ whole genome shotgun (WGS) entry which is preliminary data.</text>
</comment>
<evidence type="ECO:0000313" key="1">
    <source>
        <dbReference type="EMBL" id="TCT27385.1"/>
    </source>
</evidence>
<dbReference type="OrthoDB" id="7997694at2"/>
<reference evidence="1 2" key="1">
    <citation type="submission" date="2019-03" db="EMBL/GenBank/DDBJ databases">
        <title>Freshwater and sediment microbial communities from various areas in North America, analyzing microbe dynamics in response to fracking.</title>
        <authorList>
            <person name="Lamendella R."/>
        </authorList>
    </citation>
    <scope>NUCLEOTIDE SEQUENCE [LARGE SCALE GENOMIC DNA]</scope>
    <source>
        <strain evidence="1 2">175.2</strain>
    </source>
</reference>
<evidence type="ECO:0000313" key="2">
    <source>
        <dbReference type="Proteomes" id="UP000295097"/>
    </source>
</evidence>
<name>A0A4R3NC27_9HYPH</name>
<dbReference type="AlphaFoldDB" id="A0A4R3NC27"/>
<proteinExistence type="predicted"/>
<sequence length="79" mass="8797">MARAKSPSAIRDQIRTLQKQLREAEEKEALRIGQIAMKAGVETLDLSENELEAAFAEMVHSFRSGREDEQRPSGVAQNA</sequence>
<accession>A0A4R3NC27</accession>
<protein>
    <submittedName>
        <fullName evidence="1">TraC-like protein</fullName>
    </submittedName>
</protein>
<dbReference type="Pfam" id="PF07820">
    <property type="entry name" value="TraC"/>
    <property type="match status" value="1"/>
</dbReference>
<dbReference type="EMBL" id="SMAR01000087">
    <property type="protein sequence ID" value="TCT27385.1"/>
    <property type="molecule type" value="Genomic_DNA"/>
</dbReference>
<keyword evidence="2" id="KW-1185">Reference proteome</keyword>
<dbReference type="InterPro" id="IPR012930">
    <property type="entry name" value="TraC"/>
</dbReference>
<dbReference type="Proteomes" id="UP000295097">
    <property type="component" value="Unassembled WGS sequence"/>
</dbReference>
<dbReference type="RefSeq" id="WP_132314381.1">
    <property type="nucleotide sequence ID" value="NZ_SMAR01000087.1"/>
</dbReference>
<organism evidence="1 2">
    <name type="scientific">Martelella mediterranea</name>
    <dbReference type="NCBI Taxonomy" id="293089"/>
    <lineage>
        <taxon>Bacteria</taxon>
        <taxon>Pseudomonadati</taxon>
        <taxon>Pseudomonadota</taxon>
        <taxon>Alphaproteobacteria</taxon>
        <taxon>Hyphomicrobiales</taxon>
        <taxon>Aurantimonadaceae</taxon>
        <taxon>Martelella</taxon>
    </lineage>
</organism>
<gene>
    <name evidence="1" type="ORF">EDC90_10872</name>
</gene>